<gene>
    <name evidence="3" type="ORF">GNP93_04615</name>
</gene>
<keyword evidence="4" id="KW-1185">Reference proteome</keyword>
<sequence length="47" mass="5533">MAQKQHQSRPALKDKKLSSYKLRHTFATTHFRRGTDLWTLQELLGHA</sequence>
<dbReference type="InterPro" id="IPR011010">
    <property type="entry name" value="DNA_brk_join_enz"/>
</dbReference>
<accession>A0A7X3CQS8</accession>
<proteinExistence type="predicted"/>
<organism evidence="3 4">
    <name type="scientific">Paenibacillus validus</name>
    <dbReference type="NCBI Taxonomy" id="44253"/>
    <lineage>
        <taxon>Bacteria</taxon>
        <taxon>Bacillati</taxon>
        <taxon>Bacillota</taxon>
        <taxon>Bacilli</taxon>
        <taxon>Bacillales</taxon>
        <taxon>Paenibacillaceae</taxon>
        <taxon>Paenibacillus</taxon>
    </lineage>
</organism>
<evidence type="ECO:0000259" key="2">
    <source>
        <dbReference type="PROSITE" id="PS51898"/>
    </source>
</evidence>
<protein>
    <submittedName>
        <fullName evidence="3">Tyrosine-type recombinase/integrase</fullName>
    </submittedName>
</protein>
<dbReference type="PROSITE" id="PS51898">
    <property type="entry name" value="TYR_RECOMBINASE"/>
    <property type="match status" value="1"/>
</dbReference>
<dbReference type="GO" id="GO:0006310">
    <property type="term" value="P:DNA recombination"/>
    <property type="evidence" value="ECO:0007669"/>
    <property type="project" value="UniProtKB-KW"/>
</dbReference>
<dbReference type="EMBL" id="WNZX01000002">
    <property type="protein sequence ID" value="MUG69955.1"/>
    <property type="molecule type" value="Genomic_DNA"/>
</dbReference>
<evidence type="ECO:0000313" key="3">
    <source>
        <dbReference type="EMBL" id="MUG69955.1"/>
    </source>
</evidence>
<keyword evidence="1" id="KW-0233">DNA recombination</keyword>
<feature type="domain" description="Tyr recombinase" evidence="2">
    <location>
        <begin position="1"/>
        <end position="47"/>
    </location>
</feature>
<name>A0A7X3CQS8_9BACL</name>
<dbReference type="SUPFAM" id="SSF56349">
    <property type="entry name" value="DNA breaking-rejoining enzymes"/>
    <property type="match status" value="1"/>
</dbReference>
<dbReference type="GO" id="GO:0003677">
    <property type="term" value="F:DNA binding"/>
    <property type="evidence" value="ECO:0007669"/>
    <property type="project" value="InterPro"/>
</dbReference>
<evidence type="ECO:0000256" key="1">
    <source>
        <dbReference type="ARBA" id="ARBA00023172"/>
    </source>
</evidence>
<dbReference type="Gene3D" id="1.10.443.10">
    <property type="entry name" value="Intergrase catalytic core"/>
    <property type="match status" value="1"/>
</dbReference>
<evidence type="ECO:0000313" key="4">
    <source>
        <dbReference type="Proteomes" id="UP000450917"/>
    </source>
</evidence>
<dbReference type="Pfam" id="PF00589">
    <property type="entry name" value="Phage_integrase"/>
    <property type="match status" value="1"/>
</dbReference>
<dbReference type="Proteomes" id="UP000450917">
    <property type="component" value="Unassembled WGS sequence"/>
</dbReference>
<comment type="caution">
    <text evidence="3">The sequence shown here is derived from an EMBL/GenBank/DDBJ whole genome shotgun (WGS) entry which is preliminary data.</text>
</comment>
<dbReference type="InterPro" id="IPR002104">
    <property type="entry name" value="Integrase_catalytic"/>
</dbReference>
<dbReference type="GO" id="GO:0015074">
    <property type="term" value="P:DNA integration"/>
    <property type="evidence" value="ECO:0007669"/>
    <property type="project" value="InterPro"/>
</dbReference>
<dbReference type="RefSeq" id="WP_127604688.1">
    <property type="nucleotide sequence ID" value="NZ_JARTHJ010000145.1"/>
</dbReference>
<reference evidence="3 4" key="1">
    <citation type="submission" date="2019-11" db="EMBL/GenBank/DDBJ databases">
        <title>Draft genome sequences of five Paenibacillus species of dairy origin.</title>
        <authorList>
            <person name="Olajide A.M."/>
            <person name="Chen S."/>
            <person name="Lapointe G."/>
        </authorList>
    </citation>
    <scope>NUCLEOTIDE SEQUENCE [LARGE SCALE GENOMIC DNA]</scope>
    <source>
        <strain evidence="3 4">2CS3</strain>
    </source>
</reference>
<dbReference type="AlphaFoldDB" id="A0A7X3CQS8"/>
<dbReference type="InterPro" id="IPR013762">
    <property type="entry name" value="Integrase-like_cat_sf"/>
</dbReference>